<evidence type="ECO:0000256" key="5">
    <source>
        <dbReference type="ARBA" id="ARBA00023163"/>
    </source>
</evidence>
<feature type="region of interest" description="Disordered" evidence="7">
    <location>
        <begin position="471"/>
        <end position="495"/>
    </location>
</feature>
<accession>A0A6P6RPC5</accession>
<dbReference type="GO" id="GO:0060042">
    <property type="term" value="P:retina morphogenesis in camera-type eye"/>
    <property type="evidence" value="ECO:0007669"/>
    <property type="project" value="UniProtKB-ARBA"/>
</dbReference>
<dbReference type="GO" id="GO:0031016">
    <property type="term" value="P:pancreas development"/>
    <property type="evidence" value="ECO:0007669"/>
    <property type="project" value="UniProtKB-ARBA"/>
</dbReference>
<dbReference type="GO" id="GO:0035295">
    <property type="term" value="P:tube development"/>
    <property type="evidence" value="ECO:0007669"/>
    <property type="project" value="UniProtKB-ARBA"/>
</dbReference>
<evidence type="ECO:0000256" key="6">
    <source>
        <dbReference type="ARBA" id="ARBA00023242"/>
    </source>
</evidence>
<dbReference type="SUPFAM" id="SSF46689">
    <property type="entry name" value="Homeodomain-like"/>
    <property type="match status" value="1"/>
</dbReference>
<evidence type="ECO:0000313" key="9">
    <source>
        <dbReference type="Proteomes" id="UP000515129"/>
    </source>
</evidence>
<dbReference type="GO" id="GO:0000978">
    <property type="term" value="F:RNA polymerase II cis-regulatory region sequence-specific DNA binding"/>
    <property type="evidence" value="ECO:0007669"/>
    <property type="project" value="TreeGrafter"/>
</dbReference>
<name>A0A6P6RPC5_CARAU</name>
<organism evidence="9 10">
    <name type="scientific">Carassius auratus</name>
    <name type="common">Goldfish</name>
    <dbReference type="NCBI Taxonomy" id="7957"/>
    <lineage>
        <taxon>Eukaryota</taxon>
        <taxon>Metazoa</taxon>
        <taxon>Chordata</taxon>
        <taxon>Craniata</taxon>
        <taxon>Vertebrata</taxon>
        <taxon>Euteleostomi</taxon>
        <taxon>Actinopterygii</taxon>
        <taxon>Neopterygii</taxon>
        <taxon>Teleostei</taxon>
        <taxon>Ostariophysi</taxon>
        <taxon>Cypriniformes</taxon>
        <taxon>Cyprinidae</taxon>
        <taxon>Cyprininae</taxon>
        <taxon>Carassius</taxon>
    </lineage>
</organism>
<dbReference type="GeneID" id="113121289"/>
<dbReference type="GO" id="GO:0005634">
    <property type="term" value="C:nucleus"/>
    <property type="evidence" value="ECO:0007669"/>
    <property type="project" value="UniProtKB-SubCell"/>
</dbReference>
<dbReference type="PROSITE" id="PS51818">
    <property type="entry name" value="HOMEO_PROSPERO"/>
    <property type="match status" value="1"/>
</dbReference>
<dbReference type="RefSeq" id="XP_026147421.1">
    <property type="nucleotide sequence ID" value="XM_026291636.1"/>
</dbReference>
<dbReference type="GO" id="GO:0000981">
    <property type="term" value="F:DNA-binding transcription factor activity, RNA polymerase II-specific"/>
    <property type="evidence" value="ECO:0007669"/>
    <property type="project" value="TreeGrafter"/>
</dbReference>
<dbReference type="InterPro" id="IPR009057">
    <property type="entry name" value="Homeodomain-like_sf"/>
</dbReference>
<reference evidence="10" key="1">
    <citation type="submission" date="2025-08" db="UniProtKB">
        <authorList>
            <consortium name="RefSeq"/>
        </authorList>
    </citation>
    <scope>IDENTIFICATION</scope>
    <source>
        <strain evidence="10">Wakin</strain>
        <tissue evidence="10">Muscle</tissue>
    </source>
</reference>
<keyword evidence="6" id="KW-0539">Nucleus</keyword>
<feature type="compositionally biased region" description="Low complexity" evidence="7">
    <location>
        <begin position="233"/>
        <end position="243"/>
    </location>
</feature>
<dbReference type="GO" id="GO:0048598">
    <property type="term" value="P:embryonic morphogenesis"/>
    <property type="evidence" value="ECO:0007669"/>
    <property type="project" value="UniProtKB-ARBA"/>
</dbReference>
<evidence type="ECO:0000256" key="3">
    <source>
        <dbReference type="ARBA" id="ARBA00023125"/>
    </source>
</evidence>
<dbReference type="InterPro" id="IPR023082">
    <property type="entry name" value="Homeo_prospero_dom"/>
</dbReference>
<dbReference type="AlphaFoldDB" id="A0A6P6RPC5"/>
<keyword evidence="2" id="KW-0805">Transcription regulation</keyword>
<gene>
    <name evidence="10" type="primary">LOC113121289</name>
</gene>
<keyword evidence="5" id="KW-0804">Transcription</keyword>
<dbReference type="GO" id="GO:0048646">
    <property type="term" value="P:anatomical structure formation involved in morphogenesis"/>
    <property type="evidence" value="ECO:0007669"/>
    <property type="project" value="UniProtKB-ARBA"/>
</dbReference>
<protein>
    <submittedName>
        <fullName evidence="10">Prospero homeobox protein 1</fullName>
    </submittedName>
</protein>
<dbReference type="GO" id="GO:0007417">
    <property type="term" value="P:central nervous system development"/>
    <property type="evidence" value="ECO:0007669"/>
    <property type="project" value="UniProtKB-ARBA"/>
</dbReference>
<dbReference type="GO" id="GO:0001945">
    <property type="term" value="P:lymph vessel development"/>
    <property type="evidence" value="ECO:0007669"/>
    <property type="project" value="UniProtKB-ARBA"/>
</dbReference>
<dbReference type="PANTHER" id="PTHR12198:SF10">
    <property type="entry name" value="PROSPERO HOMEOBOX 1A"/>
    <property type="match status" value="1"/>
</dbReference>
<dbReference type="InterPro" id="IPR037131">
    <property type="entry name" value="Homeo_prospero_dom_sf"/>
</dbReference>
<evidence type="ECO:0000313" key="10">
    <source>
        <dbReference type="RefSeq" id="XP_026147421.1"/>
    </source>
</evidence>
<dbReference type="Pfam" id="PF05044">
    <property type="entry name" value="HPD"/>
    <property type="match status" value="1"/>
</dbReference>
<evidence type="ECO:0000256" key="2">
    <source>
        <dbReference type="ARBA" id="ARBA00023015"/>
    </source>
</evidence>
<feature type="region of interest" description="Disordered" evidence="7">
    <location>
        <begin position="200"/>
        <end position="253"/>
    </location>
</feature>
<keyword evidence="3 10" id="KW-0238">DNA-binding</keyword>
<dbReference type="GO" id="GO:0005737">
    <property type="term" value="C:cytoplasm"/>
    <property type="evidence" value="ECO:0007669"/>
    <property type="project" value="UniProtKB-ARBA"/>
</dbReference>
<evidence type="ECO:0000256" key="4">
    <source>
        <dbReference type="ARBA" id="ARBA00023155"/>
    </source>
</evidence>
<comment type="subcellular location">
    <subcellularLocation>
        <location evidence="1">Nucleus</location>
    </subcellularLocation>
</comment>
<dbReference type="KEGG" id="caua:113121289"/>
<evidence type="ECO:0000256" key="1">
    <source>
        <dbReference type="ARBA" id="ARBA00004123"/>
    </source>
</evidence>
<evidence type="ECO:0000259" key="8">
    <source>
        <dbReference type="PROSITE" id="PS51818"/>
    </source>
</evidence>
<dbReference type="GO" id="GO:0070365">
    <property type="term" value="P:hepatocyte differentiation"/>
    <property type="evidence" value="ECO:0007669"/>
    <property type="project" value="UniProtKB-ARBA"/>
</dbReference>
<dbReference type="Gene3D" id="1.10.10.500">
    <property type="entry name" value="Homeo-prospero domain"/>
    <property type="match status" value="1"/>
</dbReference>
<sequence length="763" mass="85019">MPDHDTELYLNRQTKRRRVDIGVKRIVSSSASSTQTASAIITVTRAAKSTVIFDAMNSHQNKKQDVLEGQGAQLGEAKSNVLRNLLKRGSSYEENMMPFSGATVITNLLKSNKSMRGTGGRESGILRKAEPELLQEDTCSTSSQESAEQCLSPSGKITLDHLDSERLNEEHLQAKRARVENIIRGMNHLPNVMATSISSGKDCERELEGETNITAQSVSPRESNRENKRKQKLPQQQQHSFQQMVSSHKQQKVEERKQLKLQLEDMQKQLKQLQEKFFQIYDSTDSEADGGNLSEDSLRSGGMLGDGGISEYLIQNSVADRSDNEIADLDTRCFLDEAKALHREQVLLDGEMAKHEGSLRSKGLMSMNEAGKRLAESLKQELNSAMSQVVNAVVNVFSKPPRPPLQVFPSLPANEDHFAFNGDNPNFHTANHRLQCFGDVMFPSPLDPFVGVPLPCANDQTEAIPLVVRKSAPEHHQSSDSGAQNGHLHPSLHPSSLSGNTGFISPSFRHPFSLPLVGYSFQSKLGASSTGYYSKDSPGLADLSRETTSLRTKMASSQHLTLNHSCSPVLPGSTAEGLSLIKSESGDLRDVSDLSPYSGCTIQEGLSPNHLKKAKLMFFYSRYPSSSMLKMYFSDVKFNRCITSQLIKWFSNFREFYYIQMEKFARQAINNGVAAVDDISVSRDSEIYKVLNMHYNKANDFEVPERFLEVAQITLREFFSAIVAGRDVDPSWKKVIYKVICKLDSEVPEIFKSANCLQELLQE</sequence>
<dbReference type="FunFam" id="1.10.10.500:FF:000001">
    <property type="entry name" value="Prospero homeobox protein 1"/>
    <property type="match status" value="1"/>
</dbReference>
<keyword evidence="4 10" id="KW-0371">Homeobox</keyword>
<dbReference type="OrthoDB" id="10038576at2759"/>
<dbReference type="InterPro" id="IPR039350">
    <property type="entry name" value="Prospero_homeodomain"/>
</dbReference>
<evidence type="ECO:0000256" key="7">
    <source>
        <dbReference type="SAM" id="MobiDB-lite"/>
    </source>
</evidence>
<feature type="compositionally biased region" description="Polar residues" evidence="7">
    <location>
        <begin position="211"/>
        <end position="221"/>
    </location>
</feature>
<feature type="domain" description="Prospero" evidence="8">
    <location>
        <begin position="603"/>
        <end position="761"/>
    </location>
</feature>
<proteinExistence type="predicted"/>
<dbReference type="GO" id="GO:0070309">
    <property type="term" value="P:lens fiber cell morphogenesis"/>
    <property type="evidence" value="ECO:0007669"/>
    <property type="project" value="UniProtKB-ARBA"/>
</dbReference>
<dbReference type="Proteomes" id="UP000515129">
    <property type="component" value="Chromosome 20"/>
</dbReference>
<keyword evidence="9" id="KW-1185">Reference proteome</keyword>
<dbReference type="PANTHER" id="PTHR12198">
    <property type="entry name" value="HOMEOBOX PROTEIN PROSPERO/PROX-1/CEH-26"/>
    <property type="match status" value="1"/>
</dbReference>